<dbReference type="InterPro" id="IPR053091">
    <property type="entry name" value="PSII_Assembly/Photoprotect-Rel"/>
</dbReference>
<dbReference type="PANTHER" id="PTHR37752">
    <property type="entry name" value="OS02G0610700 PROTEIN"/>
    <property type="match status" value="1"/>
</dbReference>
<dbReference type="GO" id="GO:0009535">
    <property type="term" value="C:chloroplast thylakoid membrane"/>
    <property type="evidence" value="ECO:0007669"/>
    <property type="project" value="TreeGrafter"/>
</dbReference>
<dbReference type="PANTHER" id="PTHR37752:SF1">
    <property type="entry name" value="OS02G0610700 PROTEIN"/>
    <property type="match status" value="1"/>
</dbReference>
<evidence type="ECO:0000313" key="2">
    <source>
        <dbReference type="EMBL" id="WVZ74654.1"/>
    </source>
</evidence>
<gene>
    <name evidence="2" type="ORF">U9M48_022814</name>
</gene>
<dbReference type="Gene3D" id="1.10.3460.10">
    <property type="entry name" value="Chlorophyll a/b binding protein domain"/>
    <property type="match status" value="1"/>
</dbReference>
<evidence type="ECO:0000313" key="3">
    <source>
        <dbReference type="Proteomes" id="UP001341281"/>
    </source>
</evidence>
<dbReference type="SUPFAM" id="SSF103511">
    <property type="entry name" value="Chlorophyll a-b binding protein"/>
    <property type="match status" value="1"/>
</dbReference>
<reference evidence="2 3" key="1">
    <citation type="submission" date="2024-02" db="EMBL/GenBank/DDBJ databases">
        <title>High-quality chromosome-scale genome assembly of Pensacola bahiagrass (Paspalum notatum Flugge var. saurae).</title>
        <authorList>
            <person name="Vega J.M."/>
            <person name="Podio M."/>
            <person name="Orjuela J."/>
            <person name="Siena L.A."/>
            <person name="Pessino S.C."/>
            <person name="Combes M.C."/>
            <person name="Mariac C."/>
            <person name="Albertini E."/>
            <person name="Pupilli F."/>
            <person name="Ortiz J.P.A."/>
            <person name="Leblanc O."/>
        </authorList>
    </citation>
    <scope>NUCLEOTIDE SEQUENCE [LARGE SCALE GENOMIC DNA]</scope>
    <source>
        <strain evidence="2">R1</strain>
        <tissue evidence="2">Leaf</tissue>
    </source>
</reference>
<dbReference type="Proteomes" id="UP001341281">
    <property type="component" value="Chromosome 05"/>
</dbReference>
<feature type="region of interest" description="Disordered" evidence="1">
    <location>
        <begin position="20"/>
        <end position="59"/>
    </location>
</feature>
<protein>
    <submittedName>
        <fullName evidence="2">Uncharacterized protein</fullName>
    </submittedName>
</protein>
<dbReference type="EMBL" id="CP144749">
    <property type="protein sequence ID" value="WVZ74654.1"/>
    <property type="molecule type" value="Genomic_DNA"/>
</dbReference>
<proteinExistence type="predicted"/>
<evidence type="ECO:0000256" key="1">
    <source>
        <dbReference type="SAM" id="MobiDB-lite"/>
    </source>
</evidence>
<dbReference type="AlphaFoldDB" id="A0AAQ3TIG5"/>
<name>A0AAQ3TIG5_PASNO</name>
<accession>A0AAQ3TIG5</accession>
<organism evidence="2 3">
    <name type="scientific">Paspalum notatum var. saurae</name>
    <dbReference type="NCBI Taxonomy" id="547442"/>
    <lineage>
        <taxon>Eukaryota</taxon>
        <taxon>Viridiplantae</taxon>
        <taxon>Streptophyta</taxon>
        <taxon>Embryophyta</taxon>
        <taxon>Tracheophyta</taxon>
        <taxon>Spermatophyta</taxon>
        <taxon>Magnoliopsida</taxon>
        <taxon>Liliopsida</taxon>
        <taxon>Poales</taxon>
        <taxon>Poaceae</taxon>
        <taxon>PACMAD clade</taxon>
        <taxon>Panicoideae</taxon>
        <taxon>Andropogonodae</taxon>
        <taxon>Paspaleae</taxon>
        <taxon>Paspalinae</taxon>
        <taxon>Paspalum</taxon>
    </lineage>
</organism>
<keyword evidence="3" id="KW-1185">Reference proteome</keyword>
<sequence length="237" mass="25724">MASRRDPVHPASSSVTLALGLWADPSPRRSPASGEQDNDDLGICLEKGKEKKKKTRGWKTTLSGVHRKRGEERGEEAWSWGAARMACSTSLCLSASIRPPPPAFCYSGSSRFLTIERVSSAPSLLRWTIQYKQSGHTLYRRSKALASASADSPKVKRSSGDSVVMVDPLEAKRLAAKQMQEIRAKEKLKKRRRAEAINGALAMIGLTAGLLVEAQTGKGILGQLAEYLTAISSLFGQ</sequence>